<evidence type="ECO:0000313" key="2">
    <source>
        <dbReference type="Proteomes" id="UP000298493"/>
    </source>
</evidence>
<organism evidence="1 2">
    <name type="scientific">Venturia nashicola</name>
    <dbReference type="NCBI Taxonomy" id="86259"/>
    <lineage>
        <taxon>Eukaryota</taxon>
        <taxon>Fungi</taxon>
        <taxon>Dikarya</taxon>
        <taxon>Ascomycota</taxon>
        <taxon>Pezizomycotina</taxon>
        <taxon>Dothideomycetes</taxon>
        <taxon>Pleosporomycetidae</taxon>
        <taxon>Venturiales</taxon>
        <taxon>Venturiaceae</taxon>
        <taxon>Venturia</taxon>
    </lineage>
</organism>
<proteinExistence type="predicted"/>
<reference evidence="1 2" key="1">
    <citation type="submission" date="2019-04" db="EMBL/GenBank/DDBJ databases">
        <title>High contiguity whole genome sequence and gene annotation resource for two Venturia nashicola isolates.</title>
        <authorList>
            <person name="Prokchorchik M."/>
            <person name="Won K."/>
            <person name="Lee Y."/>
            <person name="Choi E.D."/>
            <person name="Segonzac C."/>
            <person name="Sohn K.H."/>
        </authorList>
    </citation>
    <scope>NUCLEOTIDE SEQUENCE [LARGE SCALE GENOMIC DNA]</scope>
    <source>
        <strain evidence="1 2">PRI2</strain>
    </source>
</reference>
<protein>
    <submittedName>
        <fullName evidence="1">Uncharacterized protein</fullName>
    </submittedName>
</protein>
<accession>A0A4Z1P4M1</accession>
<dbReference type="Proteomes" id="UP000298493">
    <property type="component" value="Unassembled WGS sequence"/>
</dbReference>
<sequence>MGRPRKRRREDDDLENIALGPFELFPFTAGFHLPGTDLLHDFEGGNQGSNLPFLSSSDLSFGTQLDPGLSTFDPMLDQPLTHSTHHHESGPCNSVCQDTREAVFFEGNSNMHARDANNSGNHTSFQVASLPLFSTPSSSRNHSTPPTQCACLTSMTETLSSLRSINPYSFPESLAPIRNALRASHSLLNCTICPQESTTAMQNTMFLATLLTSITDAYRALLTSIDSEAARALSTGEKKQFRIGDSDPQKAHLHTGTADCPMGFNIALSGSEWKMLTRKVVEGDIFVPASPLLESHQASQNEVTVLGLVKQLEERQLRWHENCEHEHLAGTEGERCVPKEGEEFHCLRVVKMVRIHVDTLDLGGGE</sequence>
<comment type="caution">
    <text evidence="1">The sequence shown here is derived from an EMBL/GenBank/DDBJ whole genome shotgun (WGS) entry which is preliminary data.</text>
</comment>
<dbReference type="AlphaFoldDB" id="A0A4Z1P4M1"/>
<name>A0A4Z1P4M1_9PEZI</name>
<dbReference type="STRING" id="86259.A0A4Z1P4M1"/>
<dbReference type="EMBL" id="SNSC02000009">
    <property type="protein sequence ID" value="TID21494.1"/>
    <property type="molecule type" value="Genomic_DNA"/>
</dbReference>
<gene>
    <name evidence="1" type="ORF">E6O75_ATG04889</name>
</gene>
<keyword evidence="2" id="KW-1185">Reference proteome</keyword>
<evidence type="ECO:0000313" key="1">
    <source>
        <dbReference type="EMBL" id="TID21494.1"/>
    </source>
</evidence>